<keyword evidence="3" id="KW-0812">Transmembrane</keyword>
<accession>A0A1H3WL82</accession>
<keyword evidence="1 2" id="KW-0238">DNA-binding</keyword>
<proteinExistence type="predicted"/>
<feature type="DNA-binding region" description="OmpR/PhoB-type" evidence="2">
    <location>
        <begin position="1"/>
        <end position="103"/>
    </location>
</feature>
<evidence type="ECO:0000313" key="5">
    <source>
        <dbReference type="EMBL" id="SDZ87144.1"/>
    </source>
</evidence>
<dbReference type="SUPFAM" id="SSF46894">
    <property type="entry name" value="C-terminal effector domain of the bipartite response regulators"/>
    <property type="match status" value="1"/>
</dbReference>
<reference evidence="5 6" key="1">
    <citation type="submission" date="2016-10" db="EMBL/GenBank/DDBJ databases">
        <authorList>
            <person name="de Groot N.N."/>
        </authorList>
    </citation>
    <scope>NUCLEOTIDE SEQUENCE [LARGE SCALE GENOMIC DNA]</scope>
    <source>
        <strain evidence="5 6">ATCC 29281</strain>
    </source>
</reference>
<evidence type="ECO:0000313" key="6">
    <source>
        <dbReference type="Proteomes" id="UP000187280"/>
    </source>
</evidence>
<protein>
    <submittedName>
        <fullName evidence="5">DNA-binding winged helix-turn-helix (WHTH) domain-containing protein</fullName>
    </submittedName>
</protein>
<dbReference type="InterPro" id="IPR001867">
    <property type="entry name" value="OmpR/PhoB-type_DNA-bd"/>
</dbReference>
<dbReference type="Pfam" id="PF00486">
    <property type="entry name" value="Trans_reg_C"/>
    <property type="match status" value="1"/>
</dbReference>
<name>A0A1H3WL82_9GAMM</name>
<dbReference type="GeneID" id="97763452"/>
<evidence type="ECO:0000256" key="2">
    <source>
        <dbReference type="PROSITE-ProRule" id="PRU01091"/>
    </source>
</evidence>
<dbReference type="SMART" id="SM00862">
    <property type="entry name" value="Trans_reg_C"/>
    <property type="match status" value="1"/>
</dbReference>
<keyword evidence="6" id="KW-1185">Reference proteome</keyword>
<feature type="transmembrane region" description="Helical" evidence="3">
    <location>
        <begin position="141"/>
        <end position="162"/>
    </location>
</feature>
<dbReference type="Proteomes" id="UP000187280">
    <property type="component" value="Unassembled WGS sequence"/>
</dbReference>
<dbReference type="EMBL" id="FNQS01000001">
    <property type="protein sequence ID" value="SDZ87144.1"/>
    <property type="molecule type" value="Genomic_DNA"/>
</dbReference>
<dbReference type="InterPro" id="IPR036388">
    <property type="entry name" value="WH-like_DNA-bd_sf"/>
</dbReference>
<gene>
    <name evidence="5" type="ORF">SAMN02982996_00516</name>
</gene>
<keyword evidence="3" id="KW-0472">Membrane</keyword>
<dbReference type="CDD" id="cd00383">
    <property type="entry name" value="trans_reg_C"/>
    <property type="match status" value="1"/>
</dbReference>
<dbReference type="RefSeq" id="WP_026742971.1">
    <property type="nucleotide sequence ID" value="NZ_FNQS01000001.1"/>
</dbReference>
<evidence type="ECO:0000259" key="4">
    <source>
        <dbReference type="PROSITE" id="PS51755"/>
    </source>
</evidence>
<dbReference type="Gene3D" id="1.10.10.10">
    <property type="entry name" value="Winged helix-like DNA-binding domain superfamily/Winged helix DNA-binding domain"/>
    <property type="match status" value="1"/>
</dbReference>
<dbReference type="STRING" id="71657.SAMN02982996_00516"/>
<dbReference type="GO" id="GO:0003677">
    <property type="term" value="F:DNA binding"/>
    <property type="evidence" value="ECO:0007669"/>
    <property type="project" value="UniProtKB-UniRule"/>
</dbReference>
<keyword evidence="3" id="KW-1133">Transmembrane helix</keyword>
<feature type="domain" description="OmpR/PhoB-type" evidence="4">
    <location>
        <begin position="1"/>
        <end position="103"/>
    </location>
</feature>
<evidence type="ECO:0000256" key="3">
    <source>
        <dbReference type="SAM" id="Phobius"/>
    </source>
</evidence>
<sequence>MVYLINKSVVYTEKDNSLAWINRSDEAVSLSLPVAKLLQTLIIHPGMTLSKEYLLTEVLEKNALAPSMNNLNNYISLLRKSLREYELAEFLMTVPKVGIMFNTLDIEVICDDSQQSSVQNSVMEFPPPPPQTQGIKYKNSLYFVAIGTLVVLILFYNFILSIDFPYREIFRDTNITNCEFYYIDDDAINDGFQEKYHYLCQNNVDLYYFSRKIIIPKIATREESIVISCKKEGKRCSTHVFINNQ</sequence>
<dbReference type="InterPro" id="IPR016032">
    <property type="entry name" value="Sig_transdc_resp-reg_C-effctor"/>
</dbReference>
<dbReference type="GO" id="GO:0000160">
    <property type="term" value="P:phosphorelay signal transduction system"/>
    <property type="evidence" value="ECO:0007669"/>
    <property type="project" value="InterPro"/>
</dbReference>
<dbReference type="AlphaFoldDB" id="A0A1H3WL82"/>
<evidence type="ECO:0000256" key="1">
    <source>
        <dbReference type="ARBA" id="ARBA00023125"/>
    </source>
</evidence>
<organism evidence="5 6">
    <name type="scientific">Lonsdalea quercina</name>
    <dbReference type="NCBI Taxonomy" id="71657"/>
    <lineage>
        <taxon>Bacteria</taxon>
        <taxon>Pseudomonadati</taxon>
        <taxon>Pseudomonadota</taxon>
        <taxon>Gammaproteobacteria</taxon>
        <taxon>Enterobacterales</taxon>
        <taxon>Pectobacteriaceae</taxon>
        <taxon>Lonsdalea</taxon>
    </lineage>
</organism>
<dbReference type="GO" id="GO:0006355">
    <property type="term" value="P:regulation of DNA-templated transcription"/>
    <property type="evidence" value="ECO:0007669"/>
    <property type="project" value="InterPro"/>
</dbReference>
<dbReference type="PROSITE" id="PS51755">
    <property type="entry name" value="OMPR_PHOB"/>
    <property type="match status" value="1"/>
</dbReference>